<evidence type="ECO:0000313" key="9">
    <source>
        <dbReference type="EMBL" id="PKZ29176.1"/>
    </source>
</evidence>
<dbReference type="InterPro" id="IPR040239">
    <property type="entry name" value="HcpB-like"/>
</dbReference>
<evidence type="ECO:0000256" key="7">
    <source>
        <dbReference type="ARBA" id="ARBA00023157"/>
    </source>
</evidence>
<dbReference type="SUPFAM" id="SSF81901">
    <property type="entry name" value="HCP-like"/>
    <property type="match status" value="1"/>
</dbReference>
<keyword evidence="7" id="KW-1015">Disulfide bond</keyword>
<name>A0A2I1N9X1_9BACT</name>
<evidence type="ECO:0000313" key="10">
    <source>
        <dbReference type="Proteomes" id="UP000234639"/>
    </source>
</evidence>
<evidence type="ECO:0000256" key="2">
    <source>
        <dbReference type="ARBA" id="ARBA00008486"/>
    </source>
</evidence>
<dbReference type="InterPro" id="IPR006597">
    <property type="entry name" value="Sel1-like"/>
</dbReference>
<dbReference type="PANTHER" id="PTHR13891">
    <property type="entry name" value="CYTOCHROME C OXIDASE ASSEMBLY FACTOR 7"/>
    <property type="match status" value="1"/>
</dbReference>
<keyword evidence="5" id="KW-0378">Hydrolase</keyword>
<keyword evidence="6" id="KW-0802">TPR repeat</keyword>
<evidence type="ECO:0000256" key="8">
    <source>
        <dbReference type="ARBA" id="ARBA00023251"/>
    </source>
</evidence>
<evidence type="ECO:0000256" key="1">
    <source>
        <dbReference type="ARBA" id="ARBA00001526"/>
    </source>
</evidence>
<comment type="catalytic activity">
    <reaction evidence="1">
        <text>a beta-lactam + H2O = a substituted beta-amino acid</text>
        <dbReference type="Rhea" id="RHEA:20401"/>
        <dbReference type="ChEBI" id="CHEBI:15377"/>
        <dbReference type="ChEBI" id="CHEBI:35627"/>
        <dbReference type="ChEBI" id="CHEBI:140347"/>
        <dbReference type="EC" id="3.5.2.6"/>
    </reaction>
</comment>
<dbReference type="EC" id="3.5.2.6" evidence="3"/>
<dbReference type="SMART" id="SM00671">
    <property type="entry name" value="SEL1"/>
    <property type="match status" value="2"/>
</dbReference>
<keyword evidence="8" id="KW-0046">Antibiotic resistance</keyword>
<dbReference type="AlphaFoldDB" id="A0A2I1N9X1"/>
<comment type="caution">
    <text evidence="9">The sequence shown here is derived from an EMBL/GenBank/DDBJ whole genome shotgun (WGS) entry which is preliminary data.</text>
</comment>
<dbReference type="EMBL" id="PKHU01000004">
    <property type="protein sequence ID" value="PKZ29176.1"/>
    <property type="molecule type" value="Genomic_DNA"/>
</dbReference>
<evidence type="ECO:0000256" key="3">
    <source>
        <dbReference type="ARBA" id="ARBA00012865"/>
    </source>
</evidence>
<dbReference type="GO" id="GO:0046677">
    <property type="term" value="P:response to antibiotic"/>
    <property type="evidence" value="ECO:0007669"/>
    <property type="project" value="UniProtKB-KW"/>
</dbReference>
<dbReference type="GO" id="GO:0008800">
    <property type="term" value="F:beta-lactamase activity"/>
    <property type="evidence" value="ECO:0007669"/>
    <property type="project" value="UniProtKB-EC"/>
</dbReference>
<reference evidence="9 10" key="1">
    <citation type="submission" date="2017-12" db="EMBL/GenBank/DDBJ databases">
        <title>Phylogenetic diversity of female urinary microbiome.</title>
        <authorList>
            <person name="Thomas-White K."/>
            <person name="Wolfe A.J."/>
        </authorList>
    </citation>
    <scope>NUCLEOTIDE SEQUENCE [LARGE SCALE GENOMIC DNA]</scope>
    <source>
        <strain evidence="9 10">UMB0112</strain>
    </source>
</reference>
<evidence type="ECO:0000256" key="6">
    <source>
        <dbReference type="ARBA" id="ARBA00022803"/>
    </source>
</evidence>
<protein>
    <recommendedName>
        <fullName evidence="3">beta-lactamase</fullName>
        <ecNumber evidence="3">3.5.2.6</ecNumber>
    </recommendedName>
</protein>
<dbReference type="Gene3D" id="1.25.40.10">
    <property type="entry name" value="Tetratricopeptide repeat domain"/>
    <property type="match status" value="1"/>
</dbReference>
<gene>
    <name evidence="9" type="ORF">CYJ41_04880</name>
</gene>
<sequence>MKKVILCLILVFNVGFSLDFDKALDGCIVKSDEKSCLNLSSYLEKECDSGSEAKCFLFADMLQRGLGVEKDVVRAFEIFNKGCENNVSESCYEVSIHYLEGKGTSHSFEGSTVTLLKACDLGSKRACQILTYLPQE</sequence>
<evidence type="ECO:0000256" key="5">
    <source>
        <dbReference type="ARBA" id="ARBA00022801"/>
    </source>
</evidence>
<dbReference type="InterPro" id="IPR011990">
    <property type="entry name" value="TPR-like_helical_dom_sf"/>
</dbReference>
<dbReference type="RefSeq" id="WP_101637231.1">
    <property type="nucleotide sequence ID" value="NZ_PKHU01000004.1"/>
</dbReference>
<dbReference type="PANTHER" id="PTHR13891:SF1">
    <property type="entry name" value="CYTOCHROME C OXIDASE ASSEMBLY FACTOR 7"/>
    <property type="match status" value="1"/>
</dbReference>
<proteinExistence type="inferred from homology"/>
<dbReference type="Proteomes" id="UP000234639">
    <property type="component" value="Unassembled WGS sequence"/>
</dbReference>
<keyword evidence="4" id="KW-0677">Repeat</keyword>
<comment type="similarity">
    <text evidence="2">Belongs to the hcp beta-lactamase family.</text>
</comment>
<evidence type="ECO:0000256" key="4">
    <source>
        <dbReference type="ARBA" id="ARBA00022737"/>
    </source>
</evidence>
<organism evidence="9 10">
    <name type="scientific">Campylobacter ureolyticus</name>
    <dbReference type="NCBI Taxonomy" id="827"/>
    <lineage>
        <taxon>Bacteria</taxon>
        <taxon>Pseudomonadati</taxon>
        <taxon>Campylobacterota</taxon>
        <taxon>Epsilonproteobacteria</taxon>
        <taxon>Campylobacterales</taxon>
        <taxon>Campylobacteraceae</taxon>
        <taxon>Campylobacter</taxon>
    </lineage>
</organism>
<accession>A0A2I1N9X1</accession>